<evidence type="ECO:0000313" key="2">
    <source>
        <dbReference type="Proteomes" id="UP000449846"/>
    </source>
</evidence>
<comment type="caution">
    <text evidence="1">The sequence shown here is derived from an EMBL/GenBank/DDBJ whole genome shotgun (WGS) entry which is preliminary data.</text>
</comment>
<name>A0A844HLN1_9RHOB</name>
<evidence type="ECO:0000313" key="1">
    <source>
        <dbReference type="EMBL" id="MTH61183.1"/>
    </source>
</evidence>
<reference evidence="1 2" key="1">
    <citation type="submission" date="2019-11" db="EMBL/GenBank/DDBJ databases">
        <authorList>
            <person name="Dong K."/>
        </authorList>
    </citation>
    <scope>NUCLEOTIDE SEQUENCE [LARGE SCALE GENOMIC DNA]</scope>
    <source>
        <strain evidence="1 2">NBRC 112902</strain>
    </source>
</reference>
<organism evidence="1 2">
    <name type="scientific">Paracoccus litorisediminis</name>
    <dbReference type="NCBI Taxonomy" id="2006130"/>
    <lineage>
        <taxon>Bacteria</taxon>
        <taxon>Pseudomonadati</taxon>
        <taxon>Pseudomonadota</taxon>
        <taxon>Alphaproteobacteria</taxon>
        <taxon>Rhodobacterales</taxon>
        <taxon>Paracoccaceae</taxon>
        <taxon>Paracoccus</taxon>
    </lineage>
</organism>
<gene>
    <name evidence="1" type="ORF">GL300_18390</name>
</gene>
<sequence length="227" mass="24876">MFVVAKESGEITGWMNGRVPANERSLTKFTMTESAIWDWDGDATGLDSMQTITLPIEVRRMSMSFAEDALHSYNLEPRQSGLGFERALKHVAMQAFSRKGPIEAALILDPDMQIDLSQDMAAGPWSYRVDSRVRVIEATPEQREQLFDCDEAYVPISEWDTGTEEIDAIIKGKPYGAMLSQSAQIAAGAITASSLGTSISGGVQPLTWMAGLTVRRPHATAMITNIC</sequence>
<dbReference type="RefSeq" id="WP_155041125.1">
    <property type="nucleotide sequence ID" value="NZ_WMIG01000013.1"/>
</dbReference>
<dbReference type="AlphaFoldDB" id="A0A844HLN1"/>
<keyword evidence="2" id="KW-1185">Reference proteome</keyword>
<proteinExistence type="predicted"/>
<dbReference type="Proteomes" id="UP000449846">
    <property type="component" value="Unassembled WGS sequence"/>
</dbReference>
<dbReference type="EMBL" id="WMIG01000013">
    <property type="protein sequence ID" value="MTH61183.1"/>
    <property type="molecule type" value="Genomic_DNA"/>
</dbReference>
<accession>A0A844HLN1</accession>
<protein>
    <submittedName>
        <fullName evidence="1">Uncharacterized protein</fullName>
    </submittedName>
</protein>